<evidence type="ECO:0000313" key="2">
    <source>
        <dbReference type="EMBL" id="AAL80692.1"/>
    </source>
</evidence>
<dbReference type="EMBL" id="AE009950">
    <property type="protein sequence ID" value="AAL80692.1"/>
    <property type="molecule type" value="Genomic_DNA"/>
</dbReference>
<dbReference type="PATRIC" id="fig|186497.12.peg.596"/>
<evidence type="ECO:0000259" key="1">
    <source>
        <dbReference type="Pfam" id="PF06634"/>
    </source>
</evidence>
<organism evidence="2 3">
    <name type="scientific">Pyrococcus furiosus (strain ATCC 43587 / DSM 3638 / JCM 8422 / Vc1)</name>
    <dbReference type="NCBI Taxonomy" id="186497"/>
    <lineage>
        <taxon>Archaea</taxon>
        <taxon>Methanobacteriati</taxon>
        <taxon>Methanobacteriota</taxon>
        <taxon>Thermococci</taxon>
        <taxon>Thermococcales</taxon>
        <taxon>Thermococcaceae</taxon>
        <taxon>Pyrococcus</taxon>
    </lineage>
</organism>
<keyword evidence="3" id="KW-1185">Reference proteome</keyword>
<protein>
    <recommendedName>
        <fullName evidence="1">DUF1156 domain-containing protein</fullName>
    </recommendedName>
</protein>
<dbReference type="Proteomes" id="UP000001013">
    <property type="component" value="Chromosome"/>
</dbReference>
<evidence type="ECO:0000313" key="3">
    <source>
        <dbReference type="Proteomes" id="UP000001013"/>
    </source>
</evidence>
<dbReference type="KEGG" id="pfu:PF0568"/>
<gene>
    <name evidence="2" type="ordered locus">PF0568</name>
</gene>
<dbReference type="Pfam" id="PF06634">
    <property type="entry name" value="DUF1156"/>
    <property type="match status" value="1"/>
</dbReference>
<dbReference type="GeneID" id="70537981"/>
<dbReference type="SUPFAM" id="SSF53335">
    <property type="entry name" value="S-adenosyl-L-methionine-dependent methyltransferases"/>
    <property type="match status" value="1"/>
</dbReference>
<proteinExistence type="predicted"/>
<dbReference type="STRING" id="186497.PF0568"/>
<reference evidence="2 3" key="1">
    <citation type="journal article" date="1999" name="Genetics">
        <title>Divergence of the hyperthermophilic archaea Pyrococcus furiosus and P. horikoshii inferred from complete genomic sequences.</title>
        <authorList>
            <person name="Maeder D.L."/>
            <person name="Weiss R.B."/>
            <person name="Dunn D.M."/>
            <person name="Cherry J.L."/>
            <person name="Gonzalez J.M."/>
            <person name="DiRuggiero J."/>
            <person name="Robb F.T."/>
        </authorList>
    </citation>
    <scope>NUCLEOTIDE SEQUENCE [LARGE SCALE GENOMIC DNA]</scope>
    <source>
        <strain evidence="3">ATCC 43587 / DSM 3638 / JCM 8422 / Vc1</strain>
    </source>
</reference>
<dbReference type="eggNOG" id="arCOG00889">
    <property type="taxonomic scope" value="Archaea"/>
</dbReference>
<dbReference type="RefSeq" id="WP_011011686.1">
    <property type="nucleotide sequence ID" value="NC_003413.1"/>
</dbReference>
<feature type="domain" description="DUF1156" evidence="1">
    <location>
        <begin position="17"/>
        <end position="71"/>
    </location>
</feature>
<dbReference type="PaxDb" id="186497-PF0568"/>
<dbReference type="HOGENOM" id="CLU_1631534_0_0_2"/>
<dbReference type="InterPro" id="IPR009537">
    <property type="entry name" value="DUF1156"/>
</dbReference>
<dbReference type="InterPro" id="IPR029063">
    <property type="entry name" value="SAM-dependent_MTases_sf"/>
</dbReference>
<name>Q8U3A2_PYRFU</name>
<accession>Q8U3A2</accession>
<sequence>MFLVYVMERRLIESPSFPVEEVNRMSLKEKGPGRPPYWEMVFWWTRKPLIGARAIIAASLLPEDYDVNKFKSKIRLSEGHKANPEPMFMGKKLLDPFAGFGSIPLEGLRLGLDVTAVELLPTAYIFLKAVLEYPKKFGRQLVIG</sequence>
<dbReference type="AlphaFoldDB" id="Q8U3A2"/>